<accession>A0A1H9FVI3</accession>
<dbReference type="OrthoDB" id="4853768at2"/>
<name>A0A1H9FVI3_9ACTN</name>
<evidence type="ECO:0000313" key="2">
    <source>
        <dbReference type="Proteomes" id="UP000198504"/>
    </source>
</evidence>
<sequence>MALPFLTSEMRAELKRKFGKAQLAYQRDAAALGVGWSEVKTKLVTADEILKLTFVRVDCDKVLGPLMVLSWRQLSGYQHGHISAIIGGSMKTAQADIPGGAQAQLTIDDSSFGSALQSAALMQVWAVETFIRRCRQPSSAI</sequence>
<gene>
    <name evidence="1" type="ORF">SAMN05421756_103400</name>
</gene>
<reference evidence="2" key="1">
    <citation type="submission" date="2016-10" db="EMBL/GenBank/DDBJ databases">
        <authorList>
            <person name="Varghese N."/>
            <person name="Submissions S."/>
        </authorList>
    </citation>
    <scope>NUCLEOTIDE SEQUENCE [LARGE SCALE GENOMIC DNA]</scope>
    <source>
        <strain evidence="2">CGMCC 4.6856</strain>
    </source>
</reference>
<evidence type="ECO:0000313" key="1">
    <source>
        <dbReference type="EMBL" id="SEQ41940.1"/>
    </source>
</evidence>
<organism evidence="1 2">
    <name type="scientific">Microlunatus flavus</name>
    <dbReference type="NCBI Taxonomy" id="1036181"/>
    <lineage>
        <taxon>Bacteria</taxon>
        <taxon>Bacillati</taxon>
        <taxon>Actinomycetota</taxon>
        <taxon>Actinomycetes</taxon>
        <taxon>Propionibacteriales</taxon>
        <taxon>Propionibacteriaceae</taxon>
        <taxon>Microlunatus</taxon>
    </lineage>
</organism>
<keyword evidence="2" id="KW-1185">Reference proteome</keyword>
<dbReference type="RefSeq" id="WP_091179241.1">
    <property type="nucleotide sequence ID" value="NZ_FOFA01000003.1"/>
</dbReference>
<dbReference type="EMBL" id="FOFA01000003">
    <property type="protein sequence ID" value="SEQ41940.1"/>
    <property type="molecule type" value="Genomic_DNA"/>
</dbReference>
<dbReference type="Proteomes" id="UP000198504">
    <property type="component" value="Unassembled WGS sequence"/>
</dbReference>
<dbReference type="AlphaFoldDB" id="A0A1H9FVI3"/>
<proteinExistence type="predicted"/>
<protein>
    <submittedName>
        <fullName evidence="1">Uncharacterized protein</fullName>
    </submittedName>
</protein>